<keyword evidence="2" id="KW-1185">Reference proteome</keyword>
<dbReference type="PANTHER" id="PTHR45661">
    <property type="entry name" value="SURFACE ANTIGEN"/>
    <property type="match status" value="1"/>
</dbReference>
<dbReference type="InterPro" id="IPR053139">
    <property type="entry name" value="Surface_bspA-like"/>
</dbReference>
<proteinExistence type="predicted"/>
<dbReference type="InterPro" id="IPR032675">
    <property type="entry name" value="LRR_dom_sf"/>
</dbReference>
<sequence length="581" mass="66126">MIINLKSGLAARVNINKLTSNIVKSSKVRNDLFIPQYITYNSKEYQIVEIEDNAFKDLMVNSIRFSKSSMLKKISKNAFNGSSLQQLQLPSNIENIEEGWCAGTNDLIDLTIPSNNKYFTYHENELLIKNDNKILLFSRRDIETVIIPQKVKRIGSFSFSNCKRLQSVAFESNVIEEIGESSFYSCLNLREISLPSSLKKIEKKSFAYCSQLESLVINEDSELESISRGAFKGTSLRKLFLPKNLQCLEEGWCCGANKLNEITISKKNKKFILIDKSFLIQLDSILLFVRRDIESVILPSNIKKIAKSAFEGCIQLNSIDFELSHEIEYIDDKAFNNCTNLQTILNFPSSIKRIGRSSFSNCHKIEFLNLNENSKIEKICKNAFKSTSINELYLPHSLNYLEEGWCSETKKLTDLTVSSENENFSYKNNVFLIDLKNNVLLFASRDVNEAVIPSDIKRIGDSSFSNCKKLKSVTFSEDSIIEEIGHSAFNYCSKLRSISSIPKSVKLIESHCFNLVLNLVSIEFLSENLKIDEICFEYCSKLSLASFPNASKVTVGWRGFYGVSRDFSLFVLHNGELICDY</sequence>
<evidence type="ECO:0000313" key="2">
    <source>
        <dbReference type="Proteomes" id="UP001470230"/>
    </source>
</evidence>
<protein>
    <recommendedName>
        <fullName evidence="3">Surface antigen BspA-like protein</fullName>
    </recommendedName>
</protein>
<dbReference type="Proteomes" id="UP001470230">
    <property type="component" value="Unassembled WGS sequence"/>
</dbReference>
<reference evidence="1 2" key="1">
    <citation type="submission" date="2024-04" db="EMBL/GenBank/DDBJ databases">
        <title>Tritrichomonas musculus Genome.</title>
        <authorList>
            <person name="Alves-Ferreira E."/>
            <person name="Grigg M."/>
            <person name="Lorenzi H."/>
            <person name="Galac M."/>
        </authorList>
    </citation>
    <scope>NUCLEOTIDE SEQUENCE [LARGE SCALE GENOMIC DNA]</scope>
    <source>
        <strain evidence="1 2">EAF2021</strain>
    </source>
</reference>
<comment type="caution">
    <text evidence="1">The sequence shown here is derived from an EMBL/GenBank/DDBJ whole genome shotgun (WGS) entry which is preliminary data.</text>
</comment>
<evidence type="ECO:0008006" key="3">
    <source>
        <dbReference type="Google" id="ProtNLM"/>
    </source>
</evidence>
<evidence type="ECO:0000313" key="1">
    <source>
        <dbReference type="EMBL" id="KAK8835596.1"/>
    </source>
</evidence>
<gene>
    <name evidence="1" type="ORF">M9Y10_042482</name>
</gene>
<dbReference type="SUPFAM" id="SSF52058">
    <property type="entry name" value="L domain-like"/>
    <property type="match status" value="3"/>
</dbReference>
<dbReference type="Gene3D" id="3.80.10.10">
    <property type="entry name" value="Ribonuclease Inhibitor"/>
    <property type="match status" value="2"/>
</dbReference>
<dbReference type="PANTHER" id="PTHR45661:SF3">
    <property type="entry name" value="IG-LIKE DOMAIN-CONTAINING PROTEIN"/>
    <property type="match status" value="1"/>
</dbReference>
<dbReference type="InterPro" id="IPR026906">
    <property type="entry name" value="LRR_5"/>
</dbReference>
<dbReference type="Pfam" id="PF13306">
    <property type="entry name" value="LRR_5"/>
    <property type="match status" value="4"/>
</dbReference>
<accession>A0ABR2GPJ9</accession>
<name>A0ABR2GPJ9_9EUKA</name>
<organism evidence="1 2">
    <name type="scientific">Tritrichomonas musculus</name>
    <dbReference type="NCBI Taxonomy" id="1915356"/>
    <lineage>
        <taxon>Eukaryota</taxon>
        <taxon>Metamonada</taxon>
        <taxon>Parabasalia</taxon>
        <taxon>Tritrichomonadida</taxon>
        <taxon>Tritrichomonadidae</taxon>
        <taxon>Tritrichomonas</taxon>
    </lineage>
</organism>
<dbReference type="EMBL" id="JAPFFF010000079">
    <property type="protein sequence ID" value="KAK8835596.1"/>
    <property type="molecule type" value="Genomic_DNA"/>
</dbReference>